<dbReference type="EMBL" id="MHLE01000039">
    <property type="protein sequence ID" value="OGZ02205.1"/>
    <property type="molecule type" value="Genomic_DNA"/>
</dbReference>
<sequence>MSYIIETGGKQYIVSSGEKLKIEKIKTAPDGKVSFDKILLSWDGEKVEIGNPYLPDVSVKGEVLKEGREKKKIIFKYHSKTRLRKKKGHRQEFAEVLIS</sequence>
<dbReference type="Pfam" id="PF00829">
    <property type="entry name" value="Ribosomal_L21p"/>
    <property type="match status" value="1"/>
</dbReference>
<dbReference type="HAMAP" id="MF_01363">
    <property type="entry name" value="Ribosomal_bL21"/>
    <property type="match status" value="1"/>
</dbReference>
<evidence type="ECO:0000313" key="6">
    <source>
        <dbReference type="EMBL" id="OGZ02205.1"/>
    </source>
</evidence>
<comment type="caution">
    <text evidence="6">The sequence shown here is derived from an EMBL/GenBank/DDBJ whole genome shotgun (WGS) entry which is preliminary data.</text>
</comment>
<name>A0A1G2CLD7_9BACT</name>
<dbReference type="GO" id="GO:0019843">
    <property type="term" value="F:rRNA binding"/>
    <property type="evidence" value="ECO:0007669"/>
    <property type="project" value="UniProtKB-UniRule"/>
</dbReference>
<dbReference type="InterPro" id="IPR036164">
    <property type="entry name" value="bL21-like_sf"/>
</dbReference>
<keyword evidence="3 4" id="KW-0687">Ribonucleoprotein</keyword>
<evidence type="ECO:0000256" key="1">
    <source>
        <dbReference type="ARBA" id="ARBA00008563"/>
    </source>
</evidence>
<comment type="function">
    <text evidence="4 5">This protein binds to 23S rRNA in the presence of protein L20.</text>
</comment>
<proteinExistence type="inferred from homology"/>
<gene>
    <name evidence="4" type="primary">rplU</name>
    <name evidence="6" type="ORF">A2390_01955</name>
</gene>
<reference evidence="6 7" key="1">
    <citation type="journal article" date="2016" name="Nat. Commun.">
        <title>Thousands of microbial genomes shed light on interconnected biogeochemical processes in an aquifer system.</title>
        <authorList>
            <person name="Anantharaman K."/>
            <person name="Brown C.T."/>
            <person name="Hug L.A."/>
            <person name="Sharon I."/>
            <person name="Castelle C.J."/>
            <person name="Probst A.J."/>
            <person name="Thomas B.C."/>
            <person name="Singh A."/>
            <person name="Wilkins M.J."/>
            <person name="Karaoz U."/>
            <person name="Brodie E.L."/>
            <person name="Williams K.H."/>
            <person name="Hubbard S.S."/>
            <person name="Banfield J.F."/>
        </authorList>
    </citation>
    <scope>NUCLEOTIDE SEQUENCE [LARGE SCALE GENOMIC DNA]</scope>
</reference>
<dbReference type="AlphaFoldDB" id="A0A1G2CLD7"/>
<keyword evidence="4 5" id="KW-0694">RNA-binding</keyword>
<dbReference type="InterPro" id="IPR028909">
    <property type="entry name" value="bL21-like"/>
</dbReference>
<comment type="subunit">
    <text evidence="4">Part of the 50S ribosomal subunit. Contacts protein L20.</text>
</comment>
<evidence type="ECO:0000256" key="3">
    <source>
        <dbReference type="ARBA" id="ARBA00023274"/>
    </source>
</evidence>
<keyword evidence="4 5" id="KW-0699">rRNA-binding</keyword>
<dbReference type="InterPro" id="IPR001787">
    <property type="entry name" value="Ribosomal_bL21"/>
</dbReference>
<keyword evidence="2 4" id="KW-0689">Ribosomal protein</keyword>
<dbReference type="PANTHER" id="PTHR21349:SF0">
    <property type="entry name" value="LARGE RIBOSOMAL SUBUNIT PROTEIN BL21M"/>
    <property type="match status" value="1"/>
</dbReference>
<organism evidence="6 7">
    <name type="scientific">Candidatus Liptonbacteria bacterium RIFOXYB1_FULL_36_10</name>
    <dbReference type="NCBI Taxonomy" id="1798654"/>
    <lineage>
        <taxon>Bacteria</taxon>
        <taxon>Candidatus Liptoniibacteriota</taxon>
    </lineage>
</organism>
<accession>A0A1G2CLD7</accession>
<comment type="similarity">
    <text evidence="1 4 5">Belongs to the bacterial ribosomal protein bL21 family.</text>
</comment>
<dbReference type="SUPFAM" id="SSF141091">
    <property type="entry name" value="L21p-like"/>
    <property type="match status" value="1"/>
</dbReference>
<protein>
    <recommendedName>
        <fullName evidence="4">Large ribosomal subunit protein bL21</fullName>
    </recommendedName>
</protein>
<dbReference type="GO" id="GO:1990904">
    <property type="term" value="C:ribonucleoprotein complex"/>
    <property type="evidence" value="ECO:0007669"/>
    <property type="project" value="UniProtKB-KW"/>
</dbReference>
<dbReference type="GO" id="GO:0005737">
    <property type="term" value="C:cytoplasm"/>
    <property type="evidence" value="ECO:0007669"/>
    <property type="project" value="UniProtKB-ARBA"/>
</dbReference>
<evidence type="ECO:0000256" key="5">
    <source>
        <dbReference type="RuleBase" id="RU000562"/>
    </source>
</evidence>
<evidence type="ECO:0000256" key="2">
    <source>
        <dbReference type="ARBA" id="ARBA00022980"/>
    </source>
</evidence>
<dbReference type="PANTHER" id="PTHR21349">
    <property type="entry name" value="50S RIBOSOMAL PROTEIN L21"/>
    <property type="match status" value="1"/>
</dbReference>
<dbReference type="GO" id="GO:0006412">
    <property type="term" value="P:translation"/>
    <property type="evidence" value="ECO:0007669"/>
    <property type="project" value="UniProtKB-UniRule"/>
</dbReference>
<dbReference type="NCBIfam" id="TIGR00061">
    <property type="entry name" value="L21"/>
    <property type="match status" value="1"/>
</dbReference>
<evidence type="ECO:0000256" key="4">
    <source>
        <dbReference type="HAMAP-Rule" id="MF_01363"/>
    </source>
</evidence>
<dbReference type="GO" id="GO:0003735">
    <property type="term" value="F:structural constituent of ribosome"/>
    <property type="evidence" value="ECO:0007669"/>
    <property type="project" value="InterPro"/>
</dbReference>
<dbReference type="GO" id="GO:0005840">
    <property type="term" value="C:ribosome"/>
    <property type="evidence" value="ECO:0007669"/>
    <property type="project" value="UniProtKB-KW"/>
</dbReference>
<dbReference type="Proteomes" id="UP000178599">
    <property type="component" value="Unassembled WGS sequence"/>
</dbReference>
<evidence type="ECO:0000313" key="7">
    <source>
        <dbReference type="Proteomes" id="UP000178599"/>
    </source>
</evidence>